<feature type="transmembrane region" description="Helical" evidence="2">
    <location>
        <begin position="51"/>
        <end position="74"/>
    </location>
</feature>
<accession>A0A9X1X6X6</accession>
<organism evidence="3 4">
    <name type="scientific">Fictibacillus marinisediminis</name>
    <dbReference type="NCBI Taxonomy" id="2878389"/>
    <lineage>
        <taxon>Bacteria</taxon>
        <taxon>Bacillati</taxon>
        <taxon>Bacillota</taxon>
        <taxon>Bacilli</taxon>
        <taxon>Bacillales</taxon>
        <taxon>Fictibacillaceae</taxon>
        <taxon>Fictibacillus</taxon>
    </lineage>
</organism>
<reference evidence="3" key="1">
    <citation type="submission" date="2021-09" db="EMBL/GenBank/DDBJ databases">
        <title>Genome analysis of Fictibacillus sp. KIGAM418 isolated from marine sediment.</title>
        <authorList>
            <person name="Seo M.-J."/>
            <person name="Cho E.-S."/>
            <person name="Hwang C.Y."/>
        </authorList>
    </citation>
    <scope>NUCLEOTIDE SEQUENCE</scope>
    <source>
        <strain evidence="3">KIGAM418</strain>
    </source>
</reference>
<proteinExistence type="predicted"/>
<feature type="region of interest" description="Disordered" evidence="1">
    <location>
        <begin position="1"/>
        <end position="24"/>
    </location>
</feature>
<sequence>MESSKWTEEEIQKQLEKMPPVKDKRSRELIFHEIEGRLEESKHSKKNTRTWIMPGLAAACLLAIIMILVPGTLFKKEVSAPSLHENSMDNKMAGKAKDHVKEPSPAAQPKQSVKTARLEEQKKPAAPQGRVKPSGPAKPETSADTPVQRSKVKVAAPPTVSITAAVESGKYHPPMTMKALKQQLSSGKSVVTVAYSDEQAQFVVPVSFLVNEKGTYVDKVENVLGTFNPERVGLQPTMLNKAKLTEKEGSVVVDLPPGSVSSAEEALLPKILSYTFAYNKEYSNVKFMTGDKPGYEFSNLGPKEDMDINRSIGGASYLYTSPSGDEFLVESNATSFADSAGSLQGALEQLSKGYKDQKLMPAVPDGIKLTASRSGTLAAIRVDGSDLKNDEETRKMMDAILVTAKNYGSQSVSVTNTNLEAVGPYDLEQPIDYVAGVNFMNVK</sequence>
<keyword evidence="4" id="KW-1185">Reference proteome</keyword>
<evidence type="ECO:0000313" key="4">
    <source>
        <dbReference type="Proteomes" id="UP001139011"/>
    </source>
</evidence>
<dbReference type="RefSeq" id="WP_248251124.1">
    <property type="nucleotide sequence ID" value="NZ_JAIWJX010000002.1"/>
</dbReference>
<dbReference type="Proteomes" id="UP001139011">
    <property type="component" value="Unassembled WGS sequence"/>
</dbReference>
<gene>
    <name evidence="3" type="ORF">LCY76_01200</name>
</gene>
<feature type="region of interest" description="Disordered" evidence="1">
    <location>
        <begin position="85"/>
        <end position="154"/>
    </location>
</feature>
<keyword evidence="2" id="KW-0472">Membrane</keyword>
<evidence type="ECO:0000256" key="1">
    <source>
        <dbReference type="SAM" id="MobiDB-lite"/>
    </source>
</evidence>
<keyword evidence="2" id="KW-1133">Transmembrane helix</keyword>
<dbReference type="EMBL" id="JAIWJX010000002">
    <property type="protein sequence ID" value="MCK6255262.1"/>
    <property type="molecule type" value="Genomic_DNA"/>
</dbReference>
<keyword evidence="2" id="KW-0812">Transmembrane</keyword>
<dbReference type="AlphaFoldDB" id="A0A9X1X6X6"/>
<evidence type="ECO:0008006" key="5">
    <source>
        <dbReference type="Google" id="ProtNLM"/>
    </source>
</evidence>
<comment type="caution">
    <text evidence="3">The sequence shown here is derived from an EMBL/GenBank/DDBJ whole genome shotgun (WGS) entry which is preliminary data.</text>
</comment>
<name>A0A9X1X6X6_9BACL</name>
<evidence type="ECO:0000256" key="2">
    <source>
        <dbReference type="SAM" id="Phobius"/>
    </source>
</evidence>
<protein>
    <recommendedName>
        <fullName evidence="5">GerMN domain-containing protein</fullName>
    </recommendedName>
</protein>
<evidence type="ECO:0000313" key="3">
    <source>
        <dbReference type="EMBL" id="MCK6255262.1"/>
    </source>
</evidence>